<gene>
    <name evidence="1" type="ORF">SAMN05216388_102638</name>
</gene>
<dbReference type="AlphaFoldDB" id="A0A1H8U9V1"/>
<dbReference type="EMBL" id="FOCX01000026">
    <property type="protein sequence ID" value="SEO99866.1"/>
    <property type="molecule type" value="Genomic_DNA"/>
</dbReference>
<reference evidence="2" key="1">
    <citation type="submission" date="2016-10" db="EMBL/GenBank/DDBJ databases">
        <authorList>
            <person name="Varghese N."/>
            <person name="Submissions S."/>
        </authorList>
    </citation>
    <scope>NUCLEOTIDE SEQUENCE [LARGE SCALE GENOMIC DNA]</scope>
    <source>
        <strain evidence="2">IBRC-M 10043</strain>
    </source>
</reference>
<dbReference type="OrthoDB" id="338187at2157"/>
<name>A0A1H8U9V1_9EURY</name>
<evidence type="ECO:0000313" key="2">
    <source>
        <dbReference type="Proteomes" id="UP000198775"/>
    </source>
</evidence>
<keyword evidence="2" id="KW-1185">Reference proteome</keyword>
<dbReference type="RefSeq" id="WP_092663364.1">
    <property type="nucleotide sequence ID" value="NZ_FOCX01000026.1"/>
</dbReference>
<dbReference type="InterPro" id="IPR019825">
    <property type="entry name" value="Lectin_legB_Mn/Ca_BS"/>
</dbReference>
<evidence type="ECO:0000313" key="1">
    <source>
        <dbReference type="EMBL" id="SEO99866.1"/>
    </source>
</evidence>
<dbReference type="PROSITE" id="PS00307">
    <property type="entry name" value="LECTIN_LEGUME_BETA"/>
    <property type="match status" value="1"/>
</dbReference>
<proteinExistence type="predicted"/>
<dbReference type="Proteomes" id="UP000198775">
    <property type="component" value="Unassembled WGS sequence"/>
</dbReference>
<protein>
    <submittedName>
        <fullName evidence="1">Uncharacterized protein</fullName>
    </submittedName>
</protein>
<sequence>MARGTIDTYEIGDASITVEFDTGGPVGATEVVFINGDDYSVTRWFYYDEFHEQYARNFAEKIVTDSEYRQKSLDGTADWAQVSDLYDEASRRVHQLFRDHKLLGYRHGNDTEKQRYETATTEQERICKSLFEEIKSRIRDGENVASLSNYIDDRVETAKQIATTLDPEAAHTLEVGMRVLDTGDTTTFRPEDTASVAVVVALPPDSADAHYVTDTDTVADYNENYPDDASVATVAFESDLPEADEWDDDPERLQEIASGDAIRTYTYPAPRLVPVDVAERLKDPP</sequence>
<accession>A0A1H8U9V1</accession>
<organism evidence="1 2">
    <name type="scientific">Halorientalis persicus</name>
    <dbReference type="NCBI Taxonomy" id="1367881"/>
    <lineage>
        <taxon>Archaea</taxon>
        <taxon>Methanobacteriati</taxon>
        <taxon>Methanobacteriota</taxon>
        <taxon>Stenosarchaea group</taxon>
        <taxon>Halobacteria</taxon>
        <taxon>Halobacteriales</taxon>
        <taxon>Haloarculaceae</taxon>
        <taxon>Halorientalis</taxon>
    </lineage>
</organism>